<evidence type="ECO:0000256" key="1">
    <source>
        <dbReference type="ARBA" id="ARBA00008857"/>
    </source>
</evidence>
<dbReference type="KEGG" id="eaj:Q3M24_01785"/>
<dbReference type="CDD" id="cd00796">
    <property type="entry name" value="INT_Rci_Hp1_C"/>
    <property type="match status" value="1"/>
</dbReference>
<protein>
    <submittedName>
        <fullName evidence="5">Site-specific integrase</fullName>
    </submittedName>
</protein>
<reference evidence="5" key="1">
    <citation type="journal article" date="2024" name="Syst. Appl. Microbiol.">
        <title>First single-strain enrichments of Electrothrix cable bacteria, description of E. aestuarii sp. nov. and E. rattekaaiensis sp. nov., and proposal of a cable bacteria taxonomy following the rules of the SeqCode.</title>
        <authorList>
            <person name="Plum-Jensen L.E."/>
            <person name="Schramm A."/>
            <person name="Marshall I.P.G."/>
        </authorList>
    </citation>
    <scope>NUCLEOTIDE SEQUENCE</scope>
    <source>
        <strain evidence="5">Rat1</strain>
    </source>
</reference>
<evidence type="ECO:0000256" key="3">
    <source>
        <dbReference type="ARBA" id="ARBA00023172"/>
    </source>
</evidence>
<evidence type="ECO:0000256" key="2">
    <source>
        <dbReference type="ARBA" id="ARBA00023125"/>
    </source>
</evidence>
<reference evidence="5" key="2">
    <citation type="submission" date="2024-06" db="EMBL/GenBank/DDBJ databases">
        <authorList>
            <person name="Plum-Jensen L.E."/>
            <person name="Schramm A."/>
            <person name="Marshall I.P.G."/>
        </authorList>
    </citation>
    <scope>NUCLEOTIDE SEQUENCE</scope>
    <source>
        <strain evidence="5">Rat1</strain>
    </source>
</reference>
<keyword evidence="2" id="KW-0238">DNA-binding</keyword>
<dbReference type="GO" id="GO:0003677">
    <property type="term" value="F:DNA binding"/>
    <property type="evidence" value="ECO:0007669"/>
    <property type="project" value="UniProtKB-KW"/>
</dbReference>
<dbReference type="SUPFAM" id="SSF56349">
    <property type="entry name" value="DNA breaking-rejoining enzymes"/>
    <property type="match status" value="1"/>
</dbReference>
<organism evidence="5">
    <name type="scientific">Candidatus Electrothrix aestuarii</name>
    <dbReference type="NCBI Taxonomy" id="3062594"/>
    <lineage>
        <taxon>Bacteria</taxon>
        <taxon>Pseudomonadati</taxon>
        <taxon>Thermodesulfobacteriota</taxon>
        <taxon>Desulfobulbia</taxon>
        <taxon>Desulfobulbales</taxon>
        <taxon>Desulfobulbaceae</taxon>
        <taxon>Candidatus Electrothrix</taxon>
    </lineage>
</organism>
<dbReference type="EMBL" id="CP159373">
    <property type="protein sequence ID" value="XCN73508.1"/>
    <property type="molecule type" value="Genomic_DNA"/>
</dbReference>
<dbReference type="InterPro" id="IPR002104">
    <property type="entry name" value="Integrase_catalytic"/>
</dbReference>
<dbReference type="AlphaFoldDB" id="A0AAU8LW51"/>
<dbReference type="InterPro" id="IPR050090">
    <property type="entry name" value="Tyrosine_recombinase_XerCD"/>
</dbReference>
<dbReference type="GO" id="GO:0006310">
    <property type="term" value="P:DNA recombination"/>
    <property type="evidence" value="ECO:0007669"/>
    <property type="project" value="UniProtKB-KW"/>
</dbReference>
<dbReference type="Gene3D" id="1.10.150.130">
    <property type="match status" value="1"/>
</dbReference>
<dbReference type="InterPro" id="IPR010998">
    <property type="entry name" value="Integrase_recombinase_N"/>
</dbReference>
<dbReference type="InterPro" id="IPR011010">
    <property type="entry name" value="DNA_brk_join_enz"/>
</dbReference>
<evidence type="ECO:0000313" key="5">
    <source>
        <dbReference type="EMBL" id="XCN73508.1"/>
    </source>
</evidence>
<dbReference type="PANTHER" id="PTHR30349">
    <property type="entry name" value="PHAGE INTEGRASE-RELATED"/>
    <property type="match status" value="1"/>
</dbReference>
<keyword evidence="3" id="KW-0233">DNA recombination</keyword>
<dbReference type="InterPro" id="IPR013762">
    <property type="entry name" value="Integrase-like_cat_sf"/>
</dbReference>
<comment type="similarity">
    <text evidence="1">Belongs to the 'phage' integrase family.</text>
</comment>
<name>A0AAU8LW51_9BACT</name>
<dbReference type="PROSITE" id="PS51898">
    <property type="entry name" value="TYR_RECOMBINASE"/>
    <property type="match status" value="1"/>
</dbReference>
<accession>A0AAU8LW51</accession>
<gene>
    <name evidence="5" type="ORF">Q3M24_01785</name>
</gene>
<dbReference type="Gene3D" id="1.10.443.10">
    <property type="entry name" value="Intergrase catalytic core"/>
    <property type="match status" value="1"/>
</dbReference>
<sequence length="380" mass="43717">MAINIRCSCGGEAKLKTKVCPRCDTPFPKKGRKYKVSVRMNGKKVTRTVTNLELAKEIEAKLKVDIAKGEFNIQRKRAPLLHDVWKRFLPWAQEHKKSWKSDMYNYQKHLQPIFEKKQLDRISSFDVERLKMNMKQGKNMHNKSYAPATIKHVIVLLSRLYTVAGQWGMYDGMNPCDKVAKPKLNNQVTEFLNDMQLTNLLEVLENWPKYSDAAFIKILLYTGLRRGELFKLSWQDINLERQTVILRDPKGKQDETLPLSNKACAVLRKLLPTESPYVFPGKHGGRRVDFKRPWIEIKKKAGLPQDFRLHGLRHHYASSLVSAGVDLYTVSKLLTHKDTKTTQRYAHLADQALRDAVNLSDNLQTAQQPKILKIVGGQNG</sequence>
<feature type="domain" description="Tyr recombinase" evidence="4">
    <location>
        <begin position="187"/>
        <end position="358"/>
    </location>
</feature>
<evidence type="ECO:0000259" key="4">
    <source>
        <dbReference type="PROSITE" id="PS51898"/>
    </source>
</evidence>
<proteinExistence type="inferred from homology"/>
<dbReference type="GO" id="GO:0015074">
    <property type="term" value="P:DNA integration"/>
    <property type="evidence" value="ECO:0007669"/>
    <property type="project" value="InterPro"/>
</dbReference>
<dbReference type="PANTHER" id="PTHR30349:SF64">
    <property type="entry name" value="PROPHAGE INTEGRASE INTD-RELATED"/>
    <property type="match status" value="1"/>
</dbReference>
<dbReference type="Pfam" id="PF00589">
    <property type="entry name" value="Phage_integrase"/>
    <property type="match status" value="1"/>
</dbReference>